<name>A0A7R8YTX9_HERIL</name>
<dbReference type="PANTHER" id="PTHR16023:SF0">
    <property type="entry name" value="PROTEIN VAC14 HOMOLOG"/>
    <property type="match status" value="1"/>
</dbReference>
<dbReference type="Pfam" id="PF11916">
    <property type="entry name" value="Vac14_Fig4_bd"/>
    <property type="match status" value="1"/>
</dbReference>
<dbReference type="InParanoid" id="A0A7R8YTX9"/>
<evidence type="ECO:0000256" key="5">
    <source>
        <dbReference type="ARBA" id="ARBA00023136"/>
    </source>
</evidence>
<gene>
    <name evidence="9" type="ORF">HERILL_LOCUS7763</name>
</gene>
<evidence type="ECO:0000256" key="2">
    <source>
        <dbReference type="ARBA" id="ARBA00010225"/>
    </source>
</evidence>
<proteinExistence type="inferred from homology"/>
<keyword evidence="5" id="KW-0472">Membrane</keyword>
<dbReference type="Pfam" id="PF12755">
    <property type="entry name" value="Vac14_Fab1_bd"/>
    <property type="match status" value="1"/>
</dbReference>
<dbReference type="InterPro" id="IPR026825">
    <property type="entry name" value="Vac14"/>
</dbReference>
<dbReference type="Proteomes" id="UP000594454">
    <property type="component" value="Chromosome 3"/>
</dbReference>
<comment type="subcellular location">
    <subcellularLocation>
        <location evidence="1">Endomembrane system</location>
    </subcellularLocation>
</comment>
<dbReference type="OMA" id="QCYQHVS"/>
<feature type="domain" description="Vacuolar protein 14 C-terminal Fig4-binding" evidence="8">
    <location>
        <begin position="449"/>
        <end position="631"/>
    </location>
</feature>
<keyword evidence="4" id="KW-0677">Repeat</keyword>
<dbReference type="Gene3D" id="1.25.10.10">
    <property type="entry name" value="Leucine-rich Repeat Variant"/>
    <property type="match status" value="2"/>
</dbReference>
<comment type="subunit">
    <text evidence="7">Forms pentamers. Component of the PI(3,5)P2 regulatory complex/PAS complex, at least composed of PIKFYVE, FIG4 and VAC14. VAC14 nucleates the assembly of the complex and serves as a scaffold by pentamerizing into a star-shaped structure, which can bind a single copy each of PIKFYVE and FIG4 and coordinates their activities. Interacts with NOS1.</text>
</comment>
<dbReference type="EMBL" id="LR899011">
    <property type="protein sequence ID" value="CAD7084889.1"/>
    <property type="molecule type" value="Genomic_DNA"/>
</dbReference>
<accession>A0A7R8YTX9</accession>
<dbReference type="OrthoDB" id="5574975at2759"/>
<dbReference type="InterPro" id="IPR011989">
    <property type="entry name" value="ARM-like"/>
</dbReference>
<dbReference type="SUPFAM" id="SSF48371">
    <property type="entry name" value="ARM repeat"/>
    <property type="match status" value="1"/>
</dbReference>
<keyword evidence="10" id="KW-1185">Reference proteome</keyword>
<comment type="function">
    <text evidence="6">Scaffold protein component of the PI(3,5)P2 regulatory complex which regulates both the synthesis and turnover of phosphatidylinositol 3,5-bisphosphate (PtdIns(3,5)P2). Pentamerizes into a star-shaped structure and nucleates the assembly of the complex. The pentamer binds a single copy each of PIKFYVE and FIG4 and coordinates both PIKfyve kinase activity and FIG4 phosphatase activity, being required to maintain normal levels of phosphatidylinositol 3-phosphate (PtdIns(3)P) and phosphatidylinositol 5-phosphate (PtdIns(5)P). Plays a role in the biogenesis of endosome carrier vesicles (ECV) / multivesicular bodies (MVB) transport intermediates from early endosomes.</text>
</comment>
<sequence length="694" mass="78865">MEPPFAPLSDSCAKALGDKVYDKRKLAALEIEKTVIELNNKNNVTQIRKLIEVLSREFAMSRDANRRKGGLIGLAATTLALGKDCDKYIREIVHPILNCLADPDVRVRYFACESLYNVAKVARAYIIPLFPEMFTFLTKLVTDPDQMVKEGSELLDRLLKDIVTESSQILNLDGFIHLLREQIYVKNSFARQYVISWISVLNAVPEINMVVYLTEILDGLFLMLEDNMPEIHRMCDTLLTQFLKSIRNDPVSANIDKNINILIVHAQSTNDLIQSTAINWIREFVQISGSAMLPFTSGIFTAILPCLSYEGETRKDIKECAIMVNKSLMELVSSKQNKAENIKKLDLSSVMEVLRQYLSHNSVHTKVAVLKWIHHLFNEIHNEMSDHATSLFPVLLGILSDNSDEVVLQGLVVLAEIVNPTHSKDGAFNKGQYRKFLYSLLNLFSEEKQFLENRGSLIIRQLCVLLNAEHIYRTFAEIIAEETVNVKFASTMVRSLNIILLTSSELFALRNALRDITNKNSASLFKCLYKSWAHCPVSTLSLCLLAQCYEHVSDLVGVFGTLEITLELLNELDKLVQLIESPIFASLRLTLVSKANNCADAQHLAHALFGILMLLPQTEAFILLKNRLQCVPNYWGQRPEKNNADSQESRSEIDFKELFEHFVKVQRMHHTQKMAQRKRSVLLWDNDSSVTTKE</sequence>
<evidence type="ECO:0000256" key="3">
    <source>
        <dbReference type="ARBA" id="ARBA00013840"/>
    </source>
</evidence>
<organism evidence="9 10">
    <name type="scientific">Hermetia illucens</name>
    <name type="common">Black soldier fly</name>
    <dbReference type="NCBI Taxonomy" id="343691"/>
    <lineage>
        <taxon>Eukaryota</taxon>
        <taxon>Metazoa</taxon>
        <taxon>Ecdysozoa</taxon>
        <taxon>Arthropoda</taxon>
        <taxon>Hexapoda</taxon>
        <taxon>Insecta</taxon>
        <taxon>Pterygota</taxon>
        <taxon>Neoptera</taxon>
        <taxon>Endopterygota</taxon>
        <taxon>Diptera</taxon>
        <taxon>Brachycera</taxon>
        <taxon>Stratiomyomorpha</taxon>
        <taxon>Stratiomyidae</taxon>
        <taxon>Hermetiinae</taxon>
        <taxon>Hermetia</taxon>
    </lineage>
</organism>
<dbReference type="GO" id="GO:0006661">
    <property type="term" value="P:phosphatidylinositol biosynthetic process"/>
    <property type="evidence" value="ECO:0007669"/>
    <property type="project" value="InterPro"/>
</dbReference>
<dbReference type="AlphaFoldDB" id="A0A7R8YTX9"/>
<evidence type="ECO:0000256" key="6">
    <source>
        <dbReference type="ARBA" id="ARBA00045654"/>
    </source>
</evidence>
<evidence type="ECO:0000259" key="8">
    <source>
        <dbReference type="Pfam" id="PF11916"/>
    </source>
</evidence>
<comment type="similarity">
    <text evidence="2">Belongs to the VAC14 family.</text>
</comment>
<evidence type="ECO:0000313" key="9">
    <source>
        <dbReference type="EMBL" id="CAD7084889.1"/>
    </source>
</evidence>
<dbReference type="InterPro" id="IPR021841">
    <property type="entry name" value="VAC14_Fig4p-bd"/>
</dbReference>
<reference evidence="9 10" key="1">
    <citation type="submission" date="2020-11" db="EMBL/GenBank/DDBJ databases">
        <authorList>
            <person name="Wallbank WR R."/>
            <person name="Pardo Diaz C."/>
            <person name="Kozak K."/>
            <person name="Martin S."/>
            <person name="Jiggins C."/>
            <person name="Moest M."/>
            <person name="Warren A I."/>
            <person name="Generalovic N T."/>
            <person name="Byers J.R.P. K."/>
            <person name="Montejo-Kovacevich G."/>
            <person name="Yen C E."/>
        </authorList>
    </citation>
    <scope>NUCLEOTIDE SEQUENCE [LARGE SCALE GENOMIC DNA]</scope>
</reference>
<evidence type="ECO:0000256" key="7">
    <source>
        <dbReference type="ARBA" id="ARBA00047092"/>
    </source>
</evidence>
<evidence type="ECO:0000256" key="1">
    <source>
        <dbReference type="ARBA" id="ARBA00004308"/>
    </source>
</evidence>
<dbReference type="InterPro" id="IPR016024">
    <property type="entry name" value="ARM-type_fold"/>
</dbReference>
<dbReference type="GO" id="GO:0070772">
    <property type="term" value="C:PAS complex"/>
    <property type="evidence" value="ECO:0007669"/>
    <property type="project" value="InterPro"/>
</dbReference>
<dbReference type="PANTHER" id="PTHR16023">
    <property type="entry name" value="TAX1 BINDING PROTEIN-RELATED"/>
    <property type="match status" value="1"/>
</dbReference>
<evidence type="ECO:0000313" key="10">
    <source>
        <dbReference type="Proteomes" id="UP000594454"/>
    </source>
</evidence>
<evidence type="ECO:0000256" key="4">
    <source>
        <dbReference type="ARBA" id="ARBA00022737"/>
    </source>
</evidence>
<dbReference type="FunCoup" id="A0A7R8YTX9">
    <property type="interactions" value="1557"/>
</dbReference>
<dbReference type="GO" id="GO:0010008">
    <property type="term" value="C:endosome membrane"/>
    <property type="evidence" value="ECO:0007669"/>
    <property type="project" value="TreeGrafter"/>
</dbReference>
<protein>
    <recommendedName>
        <fullName evidence="3">Protein VAC14 homolog</fullName>
    </recommendedName>
</protein>